<keyword evidence="3" id="KW-1185">Reference proteome</keyword>
<evidence type="ECO:0000313" key="2">
    <source>
        <dbReference type="EMBL" id="MDQ2589048.1"/>
    </source>
</evidence>
<dbReference type="RefSeq" id="WP_306750726.1">
    <property type="nucleotide sequence ID" value="NZ_NSDM01000028.1"/>
</dbReference>
<gene>
    <name evidence="2" type="ORF">CKY47_34920</name>
</gene>
<dbReference type="SUPFAM" id="SSF51658">
    <property type="entry name" value="Xylose isomerase-like"/>
    <property type="match status" value="1"/>
</dbReference>
<protein>
    <submittedName>
        <fullName evidence="2">Uncharacterized protein</fullName>
    </submittedName>
</protein>
<sequence length="243" mass="26180">MSEAAAVGFSSRCFSPADYRLAVLANQAHGGDALEIGCDDAGLLPYLEGELPLLDLDGFERVTVQAPRFTDDDERVTAERLGSLDLPLVVHADRVRDVDAWRGPGRRVMVGNTGGPDRFGSAAEHLDGIFRALPEAGFCLDVAHAFTAGGPDLVERFARRFGDRLEQLHVGRPDVPRRPDAPRRPGGSLPDDPTLVGIALGALGRQVPVIIRRPVPTAWTQELSRTVRVLREVVVGFPAAVPV</sequence>
<organism evidence="2 3">
    <name type="scientific">Saccharothrix yanglingensis</name>
    <dbReference type="NCBI Taxonomy" id="659496"/>
    <lineage>
        <taxon>Bacteria</taxon>
        <taxon>Bacillati</taxon>
        <taxon>Actinomycetota</taxon>
        <taxon>Actinomycetes</taxon>
        <taxon>Pseudonocardiales</taxon>
        <taxon>Pseudonocardiaceae</taxon>
        <taxon>Saccharothrix</taxon>
    </lineage>
</organism>
<feature type="compositionally biased region" description="Basic and acidic residues" evidence="1">
    <location>
        <begin position="171"/>
        <end position="183"/>
    </location>
</feature>
<dbReference type="InterPro" id="IPR036237">
    <property type="entry name" value="Xyl_isomerase-like_sf"/>
</dbReference>
<dbReference type="EMBL" id="NSDM01000028">
    <property type="protein sequence ID" value="MDQ2589048.1"/>
    <property type="molecule type" value="Genomic_DNA"/>
</dbReference>
<evidence type="ECO:0000256" key="1">
    <source>
        <dbReference type="SAM" id="MobiDB-lite"/>
    </source>
</evidence>
<evidence type="ECO:0000313" key="3">
    <source>
        <dbReference type="Proteomes" id="UP001225605"/>
    </source>
</evidence>
<accession>A0ABU0XA74</accession>
<comment type="caution">
    <text evidence="2">The sequence shown here is derived from an EMBL/GenBank/DDBJ whole genome shotgun (WGS) entry which is preliminary data.</text>
</comment>
<dbReference type="Proteomes" id="UP001225605">
    <property type="component" value="Unassembled WGS sequence"/>
</dbReference>
<name>A0ABU0XA74_9PSEU</name>
<proteinExistence type="predicted"/>
<reference evidence="2 3" key="1">
    <citation type="submission" date="2017-06" db="EMBL/GenBank/DDBJ databases">
        <title>Cultured bacterium strain Saccharothrix yanglingensis Hhs.015.</title>
        <authorList>
            <person name="Xia Y."/>
        </authorList>
    </citation>
    <scope>NUCLEOTIDE SEQUENCE [LARGE SCALE GENOMIC DNA]</scope>
    <source>
        <strain evidence="2 3">Hhs.015</strain>
    </source>
</reference>
<dbReference type="Gene3D" id="3.20.20.150">
    <property type="entry name" value="Divalent-metal-dependent TIM barrel enzymes"/>
    <property type="match status" value="1"/>
</dbReference>
<feature type="region of interest" description="Disordered" evidence="1">
    <location>
        <begin position="171"/>
        <end position="193"/>
    </location>
</feature>